<dbReference type="AlphaFoldDB" id="A0ABD3MXM9"/>
<dbReference type="Proteomes" id="UP001530400">
    <property type="component" value="Unassembled WGS sequence"/>
</dbReference>
<comment type="caution">
    <text evidence="1">The sequence shown here is derived from an EMBL/GenBank/DDBJ whole genome shotgun (WGS) entry which is preliminary data.</text>
</comment>
<organism evidence="1 2">
    <name type="scientific">Cyclotella atomus</name>
    <dbReference type="NCBI Taxonomy" id="382360"/>
    <lineage>
        <taxon>Eukaryota</taxon>
        <taxon>Sar</taxon>
        <taxon>Stramenopiles</taxon>
        <taxon>Ochrophyta</taxon>
        <taxon>Bacillariophyta</taxon>
        <taxon>Coscinodiscophyceae</taxon>
        <taxon>Thalassiosirophycidae</taxon>
        <taxon>Stephanodiscales</taxon>
        <taxon>Stephanodiscaceae</taxon>
        <taxon>Cyclotella</taxon>
    </lineage>
</organism>
<evidence type="ECO:0000313" key="1">
    <source>
        <dbReference type="EMBL" id="KAL3768609.1"/>
    </source>
</evidence>
<accession>A0ABD3MXM9</accession>
<reference evidence="1 2" key="1">
    <citation type="submission" date="2024-10" db="EMBL/GenBank/DDBJ databases">
        <title>Updated reference genomes for cyclostephanoid diatoms.</title>
        <authorList>
            <person name="Roberts W.R."/>
            <person name="Alverson A.J."/>
        </authorList>
    </citation>
    <scope>NUCLEOTIDE SEQUENCE [LARGE SCALE GENOMIC DNA]</scope>
    <source>
        <strain evidence="1 2">AJA010-31</strain>
    </source>
</reference>
<dbReference type="EMBL" id="JALLPJ020001343">
    <property type="protein sequence ID" value="KAL3768609.1"/>
    <property type="molecule type" value="Genomic_DNA"/>
</dbReference>
<keyword evidence="2" id="KW-1185">Reference proteome</keyword>
<name>A0ABD3MXM9_9STRA</name>
<protein>
    <submittedName>
        <fullName evidence="1">Uncharacterized protein</fullName>
    </submittedName>
</protein>
<proteinExistence type="predicted"/>
<sequence length="121" mass="13309">MAQTLNHRCRSIKIVEAYDIESEDGLECGVARLVLAWEELRNSSITAANVAGGGEESKIILNAWRYVPMLVHRCGGVDDSSNTTSLSWWTALAVVLERYSASLSIGIDEGEEPRKNESRAI</sequence>
<evidence type="ECO:0000313" key="2">
    <source>
        <dbReference type="Proteomes" id="UP001530400"/>
    </source>
</evidence>
<gene>
    <name evidence="1" type="ORF">ACHAWO_009628</name>
</gene>